<dbReference type="RefSeq" id="WP_394372824.1">
    <property type="nucleotide sequence ID" value="NZ_CP150662.1"/>
</dbReference>
<dbReference type="AlphaFoldDB" id="A0A2S7WAN1"/>
<protein>
    <submittedName>
        <fullName evidence="1">Uncharacterized protein</fullName>
    </submittedName>
</protein>
<reference evidence="1 2" key="1">
    <citation type="submission" date="2016-12" db="EMBL/GenBank/DDBJ databases">
        <title>Trade-off between light-utilization and light-protection in marine flavobacteria.</title>
        <authorList>
            <person name="Kumagai Y."/>
            <person name="Yoshizawa S."/>
            <person name="Kogure K."/>
            <person name="Iwasaki W."/>
        </authorList>
    </citation>
    <scope>NUCLEOTIDE SEQUENCE [LARGE SCALE GENOMIC DNA]</scope>
    <source>
        <strain evidence="1 2">KCTC 22729</strain>
    </source>
</reference>
<dbReference type="Proteomes" id="UP000237608">
    <property type="component" value="Unassembled WGS sequence"/>
</dbReference>
<comment type="caution">
    <text evidence="1">The sequence shown here is derived from an EMBL/GenBank/DDBJ whole genome shotgun (WGS) entry which is preliminary data.</text>
</comment>
<evidence type="ECO:0000313" key="1">
    <source>
        <dbReference type="EMBL" id="PQJ74690.1"/>
    </source>
</evidence>
<dbReference type="EMBL" id="MSCL01000001">
    <property type="protein sequence ID" value="PQJ74690.1"/>
    <property type="molecule type" value="Genomic_DNA"/>
</dbReference>
<proteinExistence type="predicted"/>
<name>A0A2S7WAN1_9FLAO</name>
<organism evidence="1 2">
    <name type="scientific">Polaribacter gangjinensis</name>
    <dbReference type="NCBI Taxonomy" id="574710"/>
    <lineage>
        <taxon>Bacteria</taxon>
        <taxon>Pseudomonadati</taxon>
        <taxon>Bacteroidota</taxon>
        <taxon>Flavobacteriia</taxon>
        <taxon>Flavobacteriales</taxon>
        <taxon>Flavobacteriaceae</taxon>
    </lineage>
</organism>
<sequence>MLAIKKAFLKKKFFKLLADKENTRVVSDKEIVSVGVIASQKISNFIQIEEEIKKTLGFENVKVVTFLDYDKKNHHAQFYYSDKDVDWSGAFQQTALRDFLNEPLDLLIGYFNTNNVFLEMAVLKSKATFKVGFSEVNQQLYDMEIAEIPSKIDNFLNELKKYLVILKKMKN</sequence>
<evidence type="ECO:0000313" key="2">
    <source>
        <dbReference type="Proteomes" id="UP000237608"/>
    </source>
</evidence>
<dbReference type="InterPro" id="IPR054207">
    <property type="entry name" value="DUF6913"/>
</dbReference>
<accession>A0A2S7WAN1</accession>
<keyword evidence="2" id="KW-1185">Reference proteome</keyword>
<gene>
    <name evidence="1" type="ORF">BTO13_05210</name>
</gene>
<dbReference type="Pfam" id="PF21857">
    <property type="entry name" value="DUF6913"/>
    <property type="match status" value="1"/>
</dbReference>